<name>A0A251SCG1_HELAN</name>
<proteinExistence type="predicted"/>
<dbReference type="AlphaFoldDB" id="A0A251SCG1"/>
<keyword evidence="1" id="KW-0812">Transmembrane</keyword>
<dbReference type="EMBL" id="CM007904">
    <property type="protein sequence ID" value="OTF96222.1"/>
    <property type="molecule type" value="Genomic_DNA"/>
</dbReference>
<organism evidence="2 3">
    <name type="scientific">Helianthus annuus</name>
    <name type="common">Common sunflower</name>
    <dbReference type="NCBI Taxonomy" id="4232"/>
    <lineage>
        <taxon>Eukaryota</taxon>
        <taxon>Viridiplantae</taxon>
        <taxon>Streptophyta</taxon>
        <taxon>Embryophyta</taxon>
        <taxon>Tracheophyta</taxon>
        <taxon>Spermatophyta</taxon>
        <taxon>Magnoliopsida</taxon>
        <taxon>eudicotyledons</taxon>
        <taxon>Gunneridae</taxon>
        <taxon>Pentapetalae</taxon>
        <taxon>asterids</taxon>
        <taxon>campanulids</taxon>
        <taxon>Asterales</taxon>
        <taxon>Asteraceae</taxon>
        <taxon>Asteroideae</taxon>
        <taxon>Heliantheae alliance</taxon>
        <taxon>Heliantheae</taxon>
        <taxon>Helianthus</taxon>
    </lineage>
</organism>
<protein>
    <submittedName>
        <fullName evidence="2">Uncharacterized protein</fullName>
    </submittedName>
</protein>
<evidence type="ECO:0000256" key="1">
    <source>
        <dbReference type="SAM" id="Phobius"/>
    </source>
</evidence>
<evidence type="ECO:0000313" key="3">
    <source>
        <dbReference type="Proteomes" id="UP000215914"/>
    </source>
</evidence>
<keyword evidence="3" id="KW-1185">Reference proteome</keyword>
<evidence type="ECO:0000313" key="2">
    <source>
        <dbReference type="EMBL" id="OTF96222.1"/>
    </source>
</evidence>
<dbReference type="Proteomes" id="UP000215914">
    <property type="component" value="Chromosome 15"/>
</dbReference>
<gene>
    <name evidence="2" type="ORF">HannXRQ_Chr15g0491691</name>
</gene>
<accession>A0A251SCG1</accession>
<keyword evidence="1" id="KW-1133">Transmembrane helix</keyword>
<reference evidence="3" key="1">
    <citation type="journal article" date="2017" name="Nature">
        <title>The sunflower genome provides insights into oil metabolism, flowering and Asterid evolution.</title>
        <authorList>
            <person name="Badouin H."/>
            <person name="Gouzy J."/>
            <person name="Grassa C.J."/>
            <person name="Murat F."/>
            <person name="Staton S.E."/>
            <person name="Cottret L."/>
            <person name="Lelandais-Briere C."/>
            <person name="Owens G.L."/>
            <person name="Carrere S."/>
            <person name="Mayjonade B."/>
            <person name="Legrand L."/>
            <person name="Gill N."/>
            <person name="Kane N.C."/>
            <person name="Bowers J.E."/>
            <person name="Hubner S."/>
            <person name="Bellec A."/>
            <person name="Berard A."/>
            <person name="Berges H."/>
            <person name="Blanchet N."/>
            <person name="Boniface M.C."/>
            <person name="Brunel D."/>
            <person name="Catrice O."/>
            <person name="Chaidir N."/>
            <person name="Claudel C."/>
            <person name="Donnadieu C."/>
            <person name="Faraut T."/>
            <person name="Fievet G."/>
            <person name="Helmstetter N."/>
            <person name="King M."/>
            <person name="Knapp S.J."/>
            <person name="Lai Z."/>
            <person name="Le Paslier M.C."/>
            <person name="Lippi Y."/>
            <person name="Lorenzon L."/>
            <person name="Mandel J.R."/>
            <person name="Marage G."/>
            <person name="Marchand G."/>
            <person name="Marquand E."/>
            <person name="Bret-Mestries E."/>
            <person name="Morien E."/>
            <person name="Nambeesan S."/>
            <person name="Nguyen T."/>
            <person name="Pegot-Espagnet P."/>
            <person name="Pouilly N."/>
            <person name="Raftis F."/>
            <person name="Sallet E."/>
            <person name="Schiex T."/>
            <person name="Thomas J."/>
            <person name="Vandecasteele C."/>
            <person name="Vares D."/>
            <person name="Vear F."/>
            <person name="Vautrin S."/>
            <person name="Crespi M."/>
            <person name="Mangin B."/>
            <person name="Burke J.M."/>
            <person name="Salse J."/>
            <person name="Munos S."/>
            <person name="Vincourt P."/>
            <person name="Rieseberg L.H."/>
            <person name="Langlade N.B."/>
        </authorList>
    </citation>
    <scope>NUCLEOTIDE SEQUENCE [LARGE SCALE GENOMIC DNA]</scope>
    <source>
        <strain evidence="3">cv. SF193</strain>
    </source>
</reference>
<feature type="transmembrane region" description="Helical" evidence="1">
    <location>
        <begin position="25"/>
        <end position="47"/>
    </location>
</feature>
<sequence>MYFCKPNDLNLSRYYPLAISLPSFLISRVLLGLFLHGWVHCFSCLIYRNKDPACYRLSPSLYQNPTSESKGIKQHQYSKLFCAS</sequence>
<keyword evidence="1" id="KW-0472">Membrane</keyword>
<dbReference type="InParanoid" id="A0A251SCG1"/>